<accession>A0AAW2J6S9</accession>
<evidence type="ECO:0000259" key="1">
    <source>
        <dbReference type="PROSITE" id="PS50878"/>
    </source>
</evidence>
<gene>
    <name evidence="2" type="ORF">Sradi_7065500</name>
</gene>
<dbReference type="PANTHER" id="PTHR33116:SF76">
    <property type="entry name" value="DUF4283 DOMAIN-CONTAINING PROTEIN"/>
    <property type="match status" value="1"/>
</dbReference>
<reference evidence="2" key="1">
    <citation type="submission" date="2020-06" db="EMBL/GenBank/DDBJ databases">
        <authorList>
            <person name="Li T."/>
            <person name="Hu X."/>
            <person name="Zhang T."/>
            <person name="Song X."/>
            <person name="Zhang H."/>
            <person name="Dai N."/>
            <person name="Sheng W."/>
            <person name="Hou X."/>
            <person name="Wei L."/>
        </authorList>
    </citation>
    <scope>NUCLEOTIDE SEQUENCE</scope>
    <source>
        <strain evidence="2">G02</strain>
        <tissue evidence="2">Leaf</tissue>
    </source>
</reference>
<dbReference type="CDD" id="cd01650">
    <property type="entry name" value="RT_nLTR_like"/>
    <property type="match status" value="1"/>
</dbReference>
<dbReference type="SUPFAM" id="SSF56219">
    <property type="entry name" value="DNase I-like"/>
    <property type="match status" value="1"/>
</dbReference>
<dbReference type="AlphaFoldDB" id="A0AAW2J6S9"/>
<sequence length="778" mass="87759">MHTTCLITVIYGDCSLIRRRELWAGLLSIVDDVADEPWVILGDFNAVLDPSEVCGRAADTSASMADFREFIVSAGLVHLPFTGCSFTWHNSSEGSRSLWKRLDRMLVNEMWLVKWPQASYLSALPSTSDHSPLIIMGASNSTASFPFRFDNFQAKQPGFLNSVRNTWRHHIHGTKMYGVTCKLKRLKSTFRALRKEKGDLAENVRKAKEFLEQAQVLFDSYKEDYLLQLVHCCRLVFCAAVKMENGMLQQRAKLSWLKYGDQCSKMFFRKINARRAQQRVFQIVSQSGELLTELPQVTTEFVSFFQNLLGGGSMRRELDLDVLRHGLTHTLTVDEGVSLVAPVSAAEVKEAIFDISKDSAPGPDGYTSLFYKAAWPVIGDDICGAVMEFFHSGSLLKQINATLLTVIPKVQLPARVSDYRPIACCNVIYKAITKIMVKRMQRVLHRLVDFSQNAFVPGRSITDNILMAQELLAGYNQAKLPLRCTIKIDIQKAYDSVEWDFLLEGLRLFNFPSKFIGWVEQCISTASFSVVLNGAIYGFFQSTRGLRQGDPMSPYLFVLVMELWRTLLYSRVQEAEQFQYHWKCRELGLVSLCFADDVLLFCKGDVQSVQVIKAVLSEFATMSGLQVNPAKSQVILSRSVQSQRQQIVDLLGFREGALPIKYLGVPLVASRLKIVDCQPLIQKVEDRLAGWKNLSLSFAGRLQLLKSVLSSLNAYWSSVFILPKAVLNAIEGRMRDFLWKGVAGRGYAKVSWDHVCRSKVEGRSWTEKVAPCQSSTYA</sequence>
<protein>
    <submittedName>
        <fullName evidence="2">Ribonuclease H protein</fullName>
    </submittedName>
</protein>
<dbReference type="Gene3D" id="3.60.10.10">
    <property type="entry name" value="Endonuclease/exonuclease/phosphatase"/>
    <property type="match status" value="1"/>
</dbReference>
<dbReference type="InterPro" id="IPR005135">
    <property type="entry name" value="Endo/exonuclease/phosphatase"/>
</dbReference>
<comment type="caution">
    <text evidence="2">The sequence shown here is derived from an EMBL/GenBank/DDBJ whole genome shotgun (WGS) entry which is preliminary data.</text>
</comment>
<dbReference type="GO" id="GO:0003824">
    <property type="term" value="F:catalytic activity"/>
    <property type="evidence" value="ECO:0007669"/>
    <property type="project" value="InterPro"/>
</dbReference>
<dbReference type="Pfam" id="PF03372">
    <property type="entry name" value="Exo_endo_phos"/>
    <property type="match status" value="1"/>
</dbReference>
<dbReference type="InterPro" id="IPR036691">
    <property type="entry name" value="Endo/exonu/phosph_ase_sf"/>
</dbReference>
<proteinExistence type="predicted"/>
<dbReference type="SUPFAM" id="SSF56672">
    <property type="entry name" value="DNA/RNA polymerases"/>
    <property type="match status" value="1"/>
</dbReference>
<dbReference type="Pfam" id="PF00078">
    <property type="entry name" value="RVT_1"/>
    <property type="match status" value="1"/>
</dbReference>
<organism evidence="2">
    <name type="scientific">Sesamum radiatum</name>
    <name type="common">Black benniseed</name>
    <dbReference type="NCBI Taxonomy" id="300843"/>
    <lineage>
        <taxon>Eukaryota</taxon>
        <taxon>Viridiplantae</taxon>
        <taxon>Streptophyta</taxon>
        <taxon>Embryophyta</taxon>
        <taxon>Tracheophyta</taxon>
        <taxon>Spermatophyta</taxon>
        <taxon>Magnoliopsida</taxon>
        <taxon>eudicotyledons</taxon>
        <taxon>Gunneridae</taxon>
        <taxon>Pentapetalae</taxon>
        <taxon>asterids</taxon>
        <taxon>lamiids</taxon>
        <taxon>Lamiales</taxon>
        <taxon>Pedaliaceae</taxon>
        <taxon>Sesamum</taxon>
    </lineage>
</organism>
<name>A0AAW2J6S9_SESRA</name>
<feature type="domain" description="Reverse transcriptase" evidence="1">
    <location>
        <begin position="388"/>
        <end position="667"/>
    </location>
</feature>
<dbReference type="InterPro" id="IPR000477">
    <property type="entry name" value="RT_dom"/>
</dbReference>
<reference evidence="2" key="2">
    <citation type="journal article" date="2024" name="Plant">
        <title>Genomic evolution and insights into agronomic trait innovations of Sesamum species.</title>
        <authorList>
            <person name="Miao H."/>
            <person name="Wang L."/>
            <person name="Qu L."/>
            <person name="Liu H."/>
            <person name="Sun Y."/>
            <person name="Le M."/>
            <person name="Wang Q."/>
            <person name="Wei S."/>
            <person name="Zheng Y."/>
            <person name="Lin W."/>
            <person name="Duan Y."/>
            <person name="Cao H."/>
            <person name="Xiong S."/>
            <person name="Wang X."/>
            <person name="Wei L."/>
            <person name="Li C."/>
            <person name="Ma Q."/>
            <person name="Ju M."/>
            <person name="Zhao R."/>
            <person name="Li G."/>
            <person name="Mu C."/>
            <person name="Tian Q."/>
            <person name="Mei H."/>
            <person name="Zhang T."/>
            <person name="Gao T."/>
            <person name="Zhang H."/>
        </authorList>
    </citation>
    <scope>NUCLEOTIDE SEQUENCE</scope>
    <source>
        <strain evidence="2">G02</strain>
    </source>
</reference>
<dbReference type="InterPro" id="IPR043502">
    <property type="entry name" value="DNA/RNA_pol_sf"/>
</dbReference>
<dbReference type="PANTHER" id="PTHR33116">
    <property type="entry name" value="REVERSE TRANSCRIPTASE ZINC-BINDING DOMAIN-CONTAINING PROTEIN-RELATED-RELATED"/>
    <property type="match status" value="1"/>
</dbReference>
<dbReference type="EMBL" id="JACGWJ010000665">
    <property type="protein sequence ID" value="KAL0289807.1"/>
    <property type="molecule type" value="Genomic_DNA"/>
</dbReference>
<dbReference type="PROSITE" id="PS50878">
    <property type="entry name" value="RT_POL"/>
    <property type="match status" value="1"/>
</dbReference>
<evidence type="ECO:0000313" key="2">
    <source>
        <dbReference type="EMBL" id="KAL0289807.1"/>
    </source>
</evidence>